<dbReference type="KEGG" id="hra:EI982_08210"/>
<evidence type="ECO:0000313" key="2">
    <source>
        <dbReference type="Proteomes" id="UP000428325"/>
    </source>
</evidence>
<name>A0A6B9FFU6_9EURY</name>
<evidence type="ECO:0000313" key="1">
    <source>
        <dbReference type="EMBL" id="QGX94783.1"/>
    </source>
</evidence>
<dbReference type="GeneID" id="43369514"/>
<organism evidence="1 2">
    <name type="scientific">Haloplanus rallus</name>
    <dbReference type="NCBI Taxonomy" id="1816183"/>
    <lineage>
        <taxon>Archaea</taxon>
        <taxon>Methanobacteriati</taxon>
        <taxon>Methanobacteriota</taxon>
        <taxon>Stenosarchaea group</taxon>
        <taxon>Halobacteria</taxon>
        <taxon>Halobacteriales</taxon>
        <taxon>Haloferacaceae</taxon>
        <taxon>Haloplanus</taxon>
    </lineage>
</organism>
<dbReference type="RefSeq" id="WP_157689243.1">
    <property type="nucleotide sequence ID" value="NZ_CP034345.1"/>
</dbReference>
<proteinExistence type="predicted"/>
<sequence>MNRETLKEALEAEANERIECPVCGDEIPAFELSTDHAHSKELLNTILELLNELSHDNHSGDRDRDVMKGFGAMKDVEGFREAVERDVEVGDRPRFAGPTDNYYGEGAGKLRETIIRYDPENVTKGELRERLQQIDEAETEEQKQSIPERRVFGVGNEEDYERISEAAWGVANAFVGSSLHAGHELVACPDCGYEGSVDQAVFPGGTDHYSESEREDRS</sequence>
<dbReference type="Proteomes" id="UP000428325">
    <property type="component" value="Chromosome"/>
</dbReference>
<dbReference type="EMBL" id="CP034345">
    <property type="protein sequence ID" value="QGX94783.1"/>
    <property type="molecule type" value="Genomic_DNA"/>
</dbReference>
<gene>
    <name evidence="1" type="ORF">EI982_08210</name>
</gene>
<dbReference type="OrthoDB" id="9187at2157"/>
<reference evidence="1 2" key="1">
    <citation type="submission" date="2018-12" db="EMBL/GenBank/DDBJ databases">
        <title>Complete genome sequence of Haloplanus rallus MBLA0036.</title>
        <authorList>
            <person name="Nam Y.-d."/>
            <person name="Kang J."/>
            <person name="Chung W.-H."/>
            <person name="Park Y.S."/>
        </authorList>
    </citation>
    <scope>NUCLEOTIDE SEQUENCE [LARGE SCALE GENOMIC DNA]</scope>
    <source>
        <strain evidence="1 2">MBLA0036</strain>
    </source>
</reference>
<protein>
    <submittedName>
        <fullName evidence="1">Uncharacterized protein</fullName>
    </submittedName>
</protein>
<accession>A0A6B9FFU6</accession>
<dbReference type="AlphaFoldDB" id="A0A6B9FFU6"/>
<keyword evidence="2" id="KW-1185">Reference proteome</keyword>